<keyword evidence="2" id="KW-1185">Reference proteome</keyword>
<evidence type="ECO:0000313" key="1">
    <source>
        <dbReference type="EMBL" id="SHH69734.1"/>
    </source>
</evidence>
<gene>
    <name evidence="1" type="ORF">SAMN02746098_01181</name>
</gene>
<dbReference type="PANTHER" id="PTHR30121">
    <property type="entry name" value="UNCHARACTERIZED PROTEIN YJGR-RELATED"/>
    <property type="match status" value="1"/>
</dbReference>
<dbReference type="STRING" id="1121420.SAMN02746098_01181"/>
<dbReference type="CDD" id="cd01127">
    <property type="entry name" value="TrwB_TraG_TraD_VirD4"/>
    <property type="match status" value="1"/>
</dbReference>
<sequence>MARQNTAFMPVNQALLNVITPMGLEIRKNSLVIGENTGRVYGVIKYPQKVDIGWLAKITNIPGTIVSISFRPVDNGALIGAISKSITQNRGTAESARDPLSRQRAEKAAEDGERIMLQIDQHGEIVGLMSIAIMPLAPDEKAFNRVCRRVESTMSVMKCKIRTLANLQKDGLQHISPTYPLSERVAGIIERIVPLSTVMGGFPFAASGFNDGTGYYIGRDSSGGLVIIDTWRRGDDRTNSNMVFMGVAGVGKSTAVKHVALAEYMKGTKLIFIDPESEYKNLCLSLNGDWINAAGSVAGRLNPLQIRPVPRDEEDEEHPLYKDEGNGMSDMALHLKNLEIFFNLYIPSLTDMQRAILKKSIIELYNKFHIFWETDISSLRNTDFPIFSDLLALIEAKAAQNPDNTMYSDLALLLFDIAQGGDSFLWNGHSTIETHTRCVCLDTHALQNTGDNIKRTQYFNLLSWCWEQMSRNRNERVLLICDEAYLMIDPNVPQSLVFLRNVEKRARKYESALAIVSHSIVDFLSPEVKMYGQALLDIPCIKILMGTDGKNLQETRELYNLTDAEEELLLSKKRGHALFIIGSKRLHLHFEIPSYKFEYMGKAGGR</sequence>
<proteinExistence type="predicted"/>
<dbReference type="AlphaFoldDB" id="A0A1M5V3R2"/>
<reference evidence="2" key="1">
    <citation type="submission" date="2016-11" db="EMBL/GenBank/DDBJ databases">
        <authorList>
            <person name="Varghese N."/>
            <person name="Submissions S."/>
        </authorList>
    </citation>
    <scope>NUCLEOTIDE SEQUENCE [LARGE SCALE GENOMIC DNA]</scope>
    <source>
        <strain evidence="2">DSM 15449</strain>
    </source>
</reference>
<dbReference type="InterPro" id="IPR051162">
    <property type="entry name" value="T4SS_component"/>
</dbReference>
<dbReference type="PANTHER" id="PTHR30121:SF6">
    <property type="entry name" value="SLR6007 PROTEIN"/>
    <property type="match status" value="1"/>
</dbReference>
<name>A0A1M5V3R2_9FIRM</name>
<organism evidence="1 2">
    <name type="scientific">Desulfosporosinus lacus DSM 15449</name>
    <dbReference type="NCBI Taxonomy" id="1121420"/>
    <lineage>
        <taxon>Bacteria</taxon>
        <taxon>Bacillati</taxon>
        <taxon>Bacillota</taxon>
        <taxon>Clostridia</taxon>
        <taxon>Eubacteriales</taxon>
        <taxon>Desulfitobacteriaceae</taxon>
        <taxon>Desulfosporosinus</taxon>
    </lineage>
</organism>
<dbReference type="Proteomes" id="UP000183954">
    <property type="component" value="Unassembled WGS sequence"/>
</dbReference>
<dbReference type="Gene3D" id="1.10.8.730">
    <property type="match status" value="1"/>
</dbReference>
<protein>
    <submittedName>
        <fullName evidence="1">Uncharacterized protein</fullName>
    </submittedName>
</protein>
<dbReference type="Gene3D" id="3.40.50.300">
    <property type="entry name" value="P-loop containing nucleotide triphosphate hydrolases"/>
    <property type="match status" value="1"/>
</dbReference>
<dbReference type="InterPro" id="IPR027417">
    <property type="entry name" value="P-loop_NTPase"/>
</dbReference>
<accession>A0A1M5V3R2</accession>
<dbReference type="EMBL" id="FQXJ01000004">
    <property type="protein sequence ID" value="SHH69734.1"/>
    <property type="molecule type" value="Genomic_DNA"/>
</dbReference>
<dbReference type="SUPFAM" id="SSF52540">
    <property type="entry name" value="P-loop containing nucleoside triphosphate hydrolases"/>
    <property type="match status" value="1"/>
</dbReference>
<evidence type="ECO:0000313" key="2">
    <source>
        <dbReference type="Proteomes" id="UP000183954"/>
    </source>
</evidence>